<proteinExistence type="predicted"/>
<feature type="transmembrane region" description="Helical" evidence="2">
    <location>
        <begin position="41"/>
        <end position="64"/>
    </location>
</feature>
<dbReference type="RefSeq" id="WP_340329000.1">
    <property type="nucleotide sequence ID" value="NZ_JAZHOF010000003.1"/>
</dbReference>
<keyword evidence="2" id="KW-1133">Transmembrane helix</keyword>
<comment type="caution">
    <text evidence="3">The sequence shown here is derived from an EMBL/GenBank/DDBJ whole genome shotgun (WGS) entry which is preliminary data.</text>
</comment>
<feature type="transmembrane region" description="Helical" evidence="2">
    <location>
        <begin position="76"/>
        <end position="94"/>
    </location>
</feature>
<evidence type="ECO:0000313" key="4">
    <source>
        <dbReference type="Proteomes" id="UP001378188"/>
    </source>
</evidence>
<protein>
    <submittedName>
        <fullName evidence="3">Uncharacterized protein</fullName>
    </submittedName>
</protein>
<dbReference type="EMBL" id="JAZHOF010000003">
    <property type="protein sequence ID" value="MEJ8571297.1"/>
    <property type="molecule type" value="Genomic_DNA"/>
</dbReference>
<keyword evidence="2" id="KW-0472">Membrane</keyword>
<feature type="transmembrane region" description="Helical" evidence="2">
    <location>
        <begin position="183"/>
        <end position="204"/>
    </location>
</feature>
<organism evidence="3 4">
    <name type="scientific">Microbaculum marinum</name>
    <dbReference type="NCBI Taxonomy" id="1764581"/>
    <lineage>
        <taxon>Bacteria</taxon>
        <taxon>Pseudomonadati</taxon>
        <taxon>Pseudomonadota</taxon>
        <taxon>Alphaproteobacteria</taxon>
        <taxon>Hyphomicrobiales</taxon>
        <taxon>Tepidamorphaceae</taxon>
        <taxon>Microbaculum</taxon>
    </lineage>
</organism>
<feature type="transmembrane region" description="Helical" evidence="2">
    <location>
        <begin position="100"/>
        <end position="119"/>
    </location>
</feature>
<keyword evidence="4" id="KW-1185">Reference proteome</keyword>
<gene>
    <name evidence="3" type="ORF">V3328_07430</name>
</gene>
<sequence length="238" mass="23711">MAPCTFPTLDVPGLERRATACANGAGAGGGAGAMDQWANFFLGQVGASAALGGLLFVAASLNLPRILQYPGLPERALAALALLLGILVVSSLMLVPGQPLRLIGAEALAAGLLLAGLGLRLERGIRAGWTAAPASGPAGGTALDRSADTQAGPAADRATDRAADPAAEGTGAAGRARSRRRHLANAALYALAVLPYLAGGAVLAGGSMAGLYLVAAAIVLSFCKAVLDAWVLLVEINR</sequence>
<feature type="compositionally biased region" description="Low complexity" evidence="1">
    <location>
        <begin position="164"/>
        <end position="175"/>
    </location>
</feature>
<dbReference type="AlphaFoldDB" id="A0AAW9RM19"/>
<feature type="transmembrane region" description="Helical" evidence="2">
    <location>
        <begin position="210"/>
        <end position="233"/>
    </location>
</feature>
<evidence type="ECO:0000256" key="2">
    <source>
        <dbReference type="SAM" id="Phobius"/>
    </source>
</evidence>
<accession>A0AAW9RM19</accession>
<dbReference type="Proteomes" id="UP001378188">
    <property type="component" value="Unassembled WGS sequence"/>
</dbReference>
<name>A0AAW9RM19_9HYPH</name>
<feature type="region of interest" description="Disordered" evidence="1">
    <location>
        <begin position="134"/>
        <end position="176"/>
    </location>
</feature>
<evidence type="ECO:0000313" key="3">
    <source>
        <dbReference type="EMBL" id="MEJ8571297.1"/>
    </source>
</evidence>
<evidence type="ECO:0000256" key="1">
    <source>
        <dbReference type="SAM" id="MobiDB-lite"/>
    </source>
</evidence>
<reference evidence="3 4" key="1">
    <citation type="submission" date="2024-02" db="EMBL/GenBank/DDBJ databases">
        <title>Genome analysis and characterization of Microbaculum marinisediminis sp. nov., isolated from marine sediment.</title>
        <authorList>
            <person name="Du Z.-J."/>
            <person name="Ye Y.-Q."/>
            <person name="Zhang Z.-R."/>
            <person name="Yuan S.-M."/>
            <person name="Zhang X.-Y."/>
        </authorList>
    </citation>
    <scope>NUCLEOTIDE SEQUENCE [LARGE SCALE GENOMIC DNA]</scope>
    <source>
        <strain evidence="3 4">SDUM1044001</strain>
    </source>
</reference>
<keyword evidence="2" id="KW-0812">Transmembrane</keyword>